<feature type="domain" description="VWFA" evidence="1">
    <location>
        <begin position="88"/>
        <end position="258"/>
    </location>
</feature>
<dbReference type="InterPro" id="IPR002035">
    <property type="entry name" value="VWF_A"/>
</dbReference>
<dbReference type="PROSITE" id="PS50234">
    <property type="entry name" value="VWFA"/>
    <property type="match status" value="1"/>
</dbReference>
<dbReference type="AlphaFoldDB" id="A0A7S0ADV4"/>
<proteinExistence type="predicted"/>
<dbReference type="InterPro" id="IPR036465">
    <property type="entry name" value="vWFA_dom_sf"/>
</dbReference>
<gene>
    <name evidence="2" type="ORF">PBAH0796_LOCUS14951</name>
</gene>
<accession>A0A7S0ADV4</accession>
<evidence type="ECO:0000313" key="2">
    <source>
        <dbReference type="EMBL" id="CAD8360608.1"/>
    </source>
</evidence>
<dbReference type="EMBL" id="HBEG01024611">
    <property type="protein sequence ID" value="CAD8360608.1"/>
    <property type="molecule type" value="Transcribed_RNA"/>
</dbReference>
<evidence type="ECO:0000259" key="1">
    <source>
        <dbReference type="PROSITE" id="PS50234"/>
    </source>
</evidence>
<dbReference type="SUPFAM" id="SSF53300">
    <property type="entry name" value="vWA-like"/>
    <property type="match status" value="1"/>
</dbReference>
<organism evidence="2">
    <name type="scientific">Pyrodinium bahamense</name>
    <dbReference type="NCBI Taxonomy" id="73915"/>
    <lineage>
        <taxon>Eukaryota</taxon>
        <taxon>Sar</taxon>
        <taxon>Alveolata</taxon>
        <taxon>Dinophyceae</taxon>
        <taxon>Gonyaulacales</taxon>
        <taxon>Pyrocystaceae</taxon>
        <taxon>Pyrodinium</taxon>
    </lineage>
</organism>
<name>A0A7S0ADV4_9DINO</name>
<dbReference type="Gene3D" id="3.40.50.410">
    <property type="entry name" value="von Willebrand factor, type A domain"/>
    <property type="match status" value="1"/>
</dbReference>
<protein>
    <recommendedName>
        <fullName evidence="1">VWFA domain-containing protein</fullName>
    </recommendedName>
</protein>
<reference evidence="2" key="1">
    <citation type="submission" date="2021-01" db="EMBL/GenBank/DDBJ databases">
        <authorList>
            <person name="Corre E."/>
            <person name="Pelletier E."/>
            <person name="Niang G."/>
            <person name="Scheremetjew M."/>
            <person name="Finn R."/>
            <person name="Kale V."/>
            <person name="Holt S."/>
            <person name="Cochrane G."/>
            <person name="Meng A."/>
            <person name="Brown T."/>
            <person name="Cohen L."/>
        </authorList>
    </citation>
    <scope>NUCLEOTIDE SEQUENCE</scope>
    <source>
        <strain evidence="2">Pbaha01</strain>
    </source>
</reference>
<sequence length="481" mass="53794">MAGFQDRRAQLLRGLGQRREQRLHRPPEWCMDPMASGSALFPPRLLADEWFTENELMTLRSLEVGLAQTGHAAALARDLASLVMFDIEVCIILDDSGSMGASMFGPKDTGGGGWTQSRISRVFADRAFAPDSLNAFADCPLSPSASRWAFAQDAVMQWELVFSLLGLQPHYWRLSNECEVESGIALFSRPPSGRASVSDTFRHVLQDMKDRDNEVTRTQLILVLTDGEAVDKADFSSILDEVQDGIHGDIQVCLVGLNLEPQGLEWFDDEECEATRIRTIRPWEVEQQQMLWRKVIERPSQYSFALHTMRALVTNLFPADYDYKALLQSLRHRLYSTLSAADRRITGTRDAAYMAFGSDACIVPVMEGFWSLLGGGQRSPRGPASTVTIEVASETAMIEDLCSEQLKELMAALRPRDATPGRIDRSTLSLLQQALAVLQPGEMVCRDLKFCDPNRNLRALRRAVGYLKRAAQGQGRRRFST</sequence>